<feature type="domain" description="Carbohydrate kinase FGGY C-terminal" evidence="8">
    <location>
        <begin position="298"/>
        <end position="497"/>
    </location>
</feature>
<evidence type="ECO:0000256" key="4">
    <source>
        <dbReference type="ARBA" id="ARBA00022777"/>
    </source>
</evidence>
<feature type="domain" description="Carbohydrate kinase FGGY N-terminal" evidence="7">
    <location>
        <begin position="135"/>
        <end position="288"/>
    </location>
</feature>
<accession>A0A0D2PHU6</accession>
<dbReference type="PANTHER" id="PTHR10196:SF57">
    <property type="entry name" value="XYLULOSE KINASE"/>
    <property type="match status" value="1"/>
</dbReference>
<evidence type="ECO:0000256" key="2">
    <source>
        <dbReference type="ARBA" id="ARBA00022629"/>
    </source>
</evidence>
<comment type="similarity">
    <text evidence="1 6">Belongs to the FGGY kinase family.</text>
</comment>
<dbReference type="InterPro" id="IPR000577">
    <property type="entry name" value="Carb_kinase_FGGY"/>
</dbReference>
<keyword evidence="4 6" id="KW-0418">Kinase</keyword>
<dbReference type="SUPFAM" id="SSF53067">
    <property type="entry name" value="Actin-like ATPase domain"/>
    <property type="match status" value="2"/>
</dbReference>
<keyword evidence="2 6" id="KW-0859">Xylose metabolism</keyword>
<dbReference type="Pfam" id="PF02782">
    <property type="entry name" value="FGGY_C"/>
    <property type="match status" value="1"/>
</dbReference>
<protein>
    <recommendedName>
        <fullName evidence="6">Xylulose kinase</fullName>
        <ecNumber evidence="6">2.7.1.17</ecNumber>
    </recommendedName>
</protein>
<dbReference type="STRING" id="945553.A0A0D2PHU6"/>
<dbReference type="InterPro" id="IPR018485">
    <property type="entry name" value="FGGY_C"/>
</dbReference>
<keyword evidence="6" id="KW-0067">ATP-binding</keyword>
<gene>
    <name evidence="9" type="ORF">HYPSUDRAFT_129667</name>
</gene>
<organism evidence="9 10">
    <name type="scientific">Hypholoma sublateritium (strain FD-334 SS-4)</name>
    <dbReference type="NCBI Taxonomy" id="945553"/>
    <lineage>
        <taxon>Eukaryota</taxon>
        <taxon>Fungi</taxon>
        <taxon>Dikarya</taxon>
        <taxon>Basidiomycota</taxon>
        <taxon>Agaricomycotina</taxon>
        <taxon>Agaricomycetes</taxon>
        <taxon>Agaricomycetidae</taxon>
        <taxon>Agaricales</taxon>
        <taxon>Agaricineae</taxon>
        <taxon>Strophariaceae</taxon>
        <taxon>Hypholoma</taxon>
    </lineage>
</organism>
<dbReference type="GO" id="GO:0005524">
    <property type="term" value="F:ATP binding"/>
    <property type="evidence" value="ECO:0007669"/>
    <property type="project" value="UniProtKB-UniRule"/>
</dbReference>
<evidence type="ECO:0000313" key="9">
    <source>
        <dbReference type="EMBL" id="KJA28066.1"/>
    </source>
</evidence>
<keyword evidence="3 6" id="KW-0808">Transferase</keyword>
<dbReference type="CDD" id="cd07776">
    <property type="entry name" value="ASKHA_NBD_FGGY_SpXK-like"/>
    <property type="match status" value="1"/>
</dbReference>
<evidence type="ECO:0000259" key="7">
    <source>
        <dbReference type="Pfam" id="PF00370"/>
    </source>
</evidence>
<evidence type="ECO:0000256" key="3">
    <source>
        <dbReference type="ARBA" id="ARBA00022679"/>
    </source>
</evidence>
<sequence>MSSASAKPLFLGLDLSTQQIKAVLLDEHSEIVHEAAVHFDRDLPQYGTTNGAIKGPDEGEVTSPVKMWLEAIDLLLQRLKNDGIDFSAIASISGAGQQHGSVYWSKDAVALLTGLSESQSLAEQLSPGAFSYPKAPIWQDSSTTEDCKRLETEFGGAQAVADTSGSRAYERFTGNQISRIRRVFPEIYDATAYISLVSSFIASLFIGQIAPVDISDASGMNLMDVLTNKWDDKLLDICGGPTLRQKLALEPVLGGISLGNVHQWWVKRWGFSSECIVAPFTGDNPATVMSLSAPGDALLSLGTSTTFLLSVPPNSVPPKRFTTSHLLSHPTYFDGKIVMLCYKNGALAREQVRDKYANGGWDAFNKLVEHTPPGAGGIMGFYFPLPEIIPPNVVGEYFFVIHPADTSVKGPVITNDPPESIHARAILESQFLSIRSRIEHILPENSPPLKRLVISGGSSANSTIRQIAADIFHMDVYVSETKEAAASGGALLAKYTWWKQSHPDGSFEDMTQGEAMGLECVAKSRPEIAKVYNDLVGAYSDCEAQIVQTWESKAS</sequence>
<evidence type="ECO:0000256" key="1">
    <source>
        <dbReference type="ARBA" id="ARBA00009156"/>
    </source>
</evidence>
<proteinExistence type="inferred from homology"/>
<dbReference type="AlphaFoldDB" id="A0A0D2PHU6"/>
<dbReference type="GO" id="GO:0005997">
    <property type="term" value="P:xylulose metabolic process"/>
    <property type="evidence" value="ECO:0007669"/>
    <property type="project" value="TreeGrafter"/>
</dbReference>
<evidence type="ECO:0000313" key="10">
    <source>
        <dbReference type="Proteomes" id="UP000054270"/>
    </source>
</evidence>
<dbReference type="Proteomes" id="UP000054270">
    <property type="component" value="Unassembled WGS sequence"/>
</dbReference>
<dbReference type="FunFam" id="3.30.420.40:FF:000118">
    <property type="entry name" value="Xylulose kinase 2"/>
    <property type="match status" value="1"/>
</dbReference>
<keyword evidence="10" id="KW-1185">Reference proteome</keyword>
<dbReference type="GO" id="GO:0042732">
    <property type="term" value="P:D-xylose metabolic process"/>
    <property type="evidence" value="ECO:0007669"/>
    <property type="project" value="UniProtKB-UniRule"/>
</dbReference>
<dbReference type="GO" id="GO:0005829">
    <property type="term" value="C:cytosol"/>
    <property type="evidence" value="ECO:0007669"/>
    <property type="project" value="TreeGrafter"/>
</dbReference>
<dbReference type="InterPro" id="IPR043129">
    <property type="entry name" value="ATPase_NBD"/>
</dbReference>
<name>A0A0D2PHU6_HYPSF</name>
<dbReference type="OrthoDB" id="1728974at2759"/>
<dbReference type="EMBL" id="KN817522">
    <property type="protein sequence ID" value="KJA28066.1"/>
    <property type="molecule type" value="Genomic_DNA"/>
</dbReference>
<comment type="function">
    <text evidence="6">Highly specific D-xylulose kinase which participates in the catabolism of xylose. Xylose is a major component of hemicelluloses such as xylan. Most fungi utilize D-xylose via three enzymatic reactions, xylose reductase (XR), xylitol dehydrogenase (XDH), and xylulokinase, to form xylulose 5-phosphate, which enters pentose phosphate pathway.</text>
</comment>
<dbReference type="OMA" id="NSCALGG"/>
<evidence type="ECO:0000256" key="6">
    <source>
        <dbReference type="RuleBase" id="RU367058"/>
    </source>
</evidence>
<comment type="catalytic activity">
    <reaction evidence="5 6">
        <text>D-xylulose + ATP = D-xylulose 5-phosphate + ADP + H(+)</text>
        <dbReference type="Rhea" id="RHEA:10964"/>
        <dbReference type="ChEBI" id="CHEBI:15378"/>
        <dbReference type="ChEBI" id="CHEBI:17140"/>
        <dbReference type="ChEBI" id="CHEBI:30616"/>
        <dbReference type="ChEBI" id="CHEBI:57737"/>
        <dbReference type="ChEBI" id="CHEBI:456216"/>
        <dbReference type="EC" id="2.7.1.17"/>
    </reaction>
</comment>
<dbReference type="InterPro" id="IPR042024">
    <property type="entry name" value="D-XK_euk"/>
</dbReference>
<dbReference type="InterPro" id="IPR018484">
    <property type="entry name" value="FGGY_N"/>
</dbReference>
<dbReference type="GO" id="GO:0004856">
    <property type="term" value="F:D-xylulokinase activity"/>
    <property type="evidence" value="ECO:0007669"/>
    <property type="project" value="UniProtKB-UniRule"/>
</dbReference>
<dbReference type="PANTHER" id="PTHR10196">
    <property type="entry name" value="SUGAR KINASE"/>
    <property type="match status" value="1"/>
</dbReference>
<dbReference type="EC" id="2.7.1.17" evidence="6"/>
<evidence type="ECO:0000259" key="8">
    <source>
        <dbReference type="Pfam" id="PF02782"/>
    </source>
</evidence>
<keyword evidence="6" id="KW-0547">Nucleotide-binding</keyword>
<reference evidence="10" key="1">
    <citation type="submission" date="2014-04" db="EMBL/GenBank/DDBJ databases">
        <title>Evolutionary Origins and Diversification of the Mycorrhizal Mutualists.</title>
        <authorList>
            <consortium name="DOE Joint Genome Institute"/>
            <consortium name="Mycorrhizal Genomics Consortium"/>
            <person name="Kohler A."/>
            <person name="Kuo A."/>
            <person name="Nagy L.G."/>
            <person name="Floudas D."/>
            <person name="Copeland A."/>
            <person name="Barry K.W."/>
            <person name="Cichocki N."/>
            <person name="Veneault-Fourrey C."/>
            <person name="LaButti K."/>
            <person name="Lindquist E.A."/>
            <person name="Lipzen A."/>
            <person name="Lundell T."/>
            <person name="Morin E."/>
            <person name="Murat C."/>
            <person name="Riley R."/>
            <person name="Ohm R."/>
            <person name="Sun H."/>
            <person name="Tunlid A."/>
            <person name="Henrissat B."/>
            <person name="Grigoriev I.V."/>
            <person name="Hibbett D.S."/>
            <person name="Martin F."/>
        </authorList>
    </citation>
    <scope>NUCLEOTIDE SEQUENCE [LARGE SCALE GENOMIC DNA]</scope>
    <source>
        <strain evidence="10">FD-334 SS-4</strain>
    </source>
</reference>
<dbReference type="PIRSF" id="PIRSF000538">
    <property type="entry name" value="GlpK"/>
    <property type="match status" value="1"/>
</dbReference>
<dbReference type="Gene3D" id="3.30.420.40">
    <property type="match status" value="2"/>
</dbReference>
<dbReference type="Pfam" id="PF00370">
    <property type="entry name" value="FGGY_N"/>
    <property type="match status" value="1"/>
</dbReference>
<evidence type="ECO:0000256" key="5">
    <source>
        <dbReference type="ARBA" id="ARBA00048885"/>
    </source>
</evidence>
<keyword evidence="6" id="KW-0119">Carbohydrate metabolism</keyword>